<protein>
    <submittedName>
        <fullName evidence="1">Uncharacterized protein</fullName>
    </submittedName>
</protein>
<dbReference type="AlphaFoldDB" id="A0A0D6GQ84"/>
<proteinExistence type="predicted"/>
<accession>A0A0D6GQ84</accession>
<dbReference type="RefSeq" id="WP_000500990.1">
    <property type="nucleotide sequence ID" value="NZ_AP025675.1"/>
</dbReference>
<dbReference type="OMA" id="VMAISCK"/>
<evidence type="ECO:0000313" key="1">
    <source>
        <dbReference type="EMBL" id="VFS40446.1"/>
    </source>
</evidence>
<evidence type="ECO:0000313" key="2">
    <source>
        <dbReference type="Proteomes" id="UP000372890"/>
    </source>
</evidence>
<gene>
    <name evidence="1" type="ORF">NCTC9001_06485</name>
</gene>
<dbReference type="EMBL" id="CAADIS010000005">
    <property type="protein sequence ID" value="VFS40446.1"/>
    <property type="molecule type" value="Genomic_DNA"/>
</dbReference>
<reference evidence="1 2" key="1">
    <citation type="submission" date="2019-03" db="EMBL/GenBank/DDBJ databases">
        <authorList>
            <consortium name="Pathogen Informatics"/>
        </authorList>
    </citation>
    <scope>NUCLEOTIDE SEQUENCE [LARGE SCALE GENOMIC DNA]</scope>
    <source>
        <strain evidence="1 2">NCTC9001</strain>
    </source>
</reference>
<dbReference type="Proteomes" id="UP000372890">
    <property type="component" value="Unassembled WGS sequence"/>
</dbReference>
<name>A0A0D6GQ84_ECOLX</name>
<sequence length="170" mass="18888">MGAIYVKRLILSVALIIPIASNASDALNQPSSSLNDGVETFFISCFDMPQETTTDMDACQRVQLAQVSWVKNKYSVAALNRLKQDNKDDPQRLQELTASFNAESEAWTELIEKASKSVQVDYAGGTIAGTAVASRQIGLLELQSHDIWEHWLRFEDSTPPLLPEPKFKSE</sequence>
<organism evidence="1 2">
    <name type="scientific">Escherichia coli</name>
    <dbReference type="NCBI Taxonomy" id="562"/>
    <lineage>
        <taxon>Bacteria</taxon>
        <taxon>Pseudomonadati</taxon>
        <taxon>Pseudomonadota</taxon>
        <taxon>Gammaproteobacteria</taxon>
        <taxon>Enterobacterales</taxon>
        <taxon>Enterobacteriaceae</taxon>
        <taxon>Escherichia</taxon>
    </lineage>
</organism>